<gene>
    <name evidence="2" type="ORF">HZU75_05850</name>
</gene>
<accession>A0A7D5V8Z6</accession>
<evidence type="ECO:0000313" key="3">
    <source>
        <dbReference type="Proteomes" id="UP000510822"/>
    </source>
</evidence>
<keyword evidence="1" id="KW-0472">Membrane</keyword>
<reference evidence="2 3" key="1">
    <citation type="journal article" date="2016" name="Int. J. Syst. Evol. Microbiol.">
        <title>Chitinibacter fontanus sp. nov., isolated from a spring.</title>
        <authorList>
            <person name="Sheu S.Y."/>
            <person name="Li Y.S."/>
            <person name="Young C.C."/>
            <person name="Chen W.M."/>
        </authorList>
    </citation>
    <scope>NUCLEOTIDE SEQUENCE [LARGE SCALE GENOMIC DNA]</scope>
    <source>
        <strain evidence="2 3">STM-7</strain>
    </source>
</reference>
<dbReference type="AlphaFoldDB" id="A0A7D5V8Z6"/>
<dbReference type="InterPro" id="IPR007690">
    <property type="entry name" value="T2SS_GspM"/>
</dbReference>
<proteinExistence type="predicted"/>
<keyword evidence="1" id="KW-0812">Transmembrane</keyword>
<keyword evidence="1" id="KW-1133">Transmembrane helix</keyword>
<keyword evidence="3" id="KW-1185">Reference proteome</keyword>
<dbReference type="KEGG" id="cfon:HZU75_05850"/>
<dbReference type="EMBL" id="CP058952">
    <property type="protein sequence ID" value="QLI81091.1"/>
    <property type="molecule type" value="Genomic_DNA"/>
</dbReference>
<dbReference type="Proteomes" id="UP000510822">
    <property type="component" value="Chromosome"/>
</dbReference>
<dbReference type="GO" id="GO:0015628">
    <property type="term" value="P:protein secretion by the type II secretion system"/>
    <property type="evidence" value="ECO:0007669"/>
    <property type="project" value="InterPro"/>
</dbReference>
<feature type="transmembrane region" description="Helical" evidence="1">
    <location>
        <begin position="24"/>
        <end position="44"/>
    </location>
</feature>
<name>A0A7D5V8Z6_9NEIS</name>
<dbReference type="RefSeq" id="WP_180308222.1">
    <property type="nucleotide sequence ID" value="NZ_CP058952.1"/>
</dbReference>
<evidence type="ECO:0000313" key="2">
    <source>
        <dbReference type="EMBL" id="QLI81091.1"/>
    </source>
</evidence>
<organism evidence="2 3">
    <name type="scientific">Chitinibacter fontanus</name>
    <dbReference type="NCBI Taxonomy" id="1737446"/>
    <lineage>
        <taxon>Bacteria</taxon>
        <taxon>Pseudomonadati</taxon>
        <taxon>Pseudomonadota</taxon>
        <taxon>Betaproteobacteria</taxon>
        <taxon>Neisseriales</taxon>
        <taxon>Chitinibacteraceae</taxon>
        <taxon>Chitinibacter</taxon>
    </lineage>
</organism>
<sequence>MSQTLMSQAQAYWQARSPRERRVLQIWLVIMSCAALYFAVYAPLSKEINRLNRAVPLLESQLMALRGSKPEVVAVKPAAAQQDLRSAAFAWLSAKKISADVRSLSATQLELRATLPTVREAVSVAQTLRSELAAKVSTVQIKSDAQGTSLLLVLERS</sequence>
<evidence type="ECO:0000256" key="1">
    <source>
        <dbReference type="SAM" id="Phobius"/>
    </source>
</evidence>
<dbReference type="GO" id="GO:0015627">
    <property type="term" value="C:type II protein secretion system complex"/>
    <property type="evidence" value="ECO:0007669"/>
    <property type="project" value="InterPro"/>
</dbReference>
<dbReference type="Pfam" id="PF04612">
    <property type="entry name" value="T2SSM"/>
    <property type="match status" value="1"/>
</dbReference>
<protein>
    <submittedName>
        <fullName evidence="2">Type II secretion system protein M</fullName>
    </submittedName>
</protein>